<comment type="caution">
    <text evidence="2">The sequence shown here is derived from an EMBL/GenBank/DDBJ whole genome shotgun (WGS) entry which is preliminary data.</text>
</comment>
<evidence type="ECO:0000256" key="1">
    <source>
        <dbReference type="SAM" id="Phobius"/>
    </source>
</evidence>
<dbReference type="EMBL" id="JAYMYQ010000005">
    <property type="protein sequence ID" value="KAK7328263.1"/>
    <property type="molecule type" value="Genomic_DNA"/>
</dbReference>
<name>A0AAN9QEE3_CANGL</name>
<evidence type="ECO:0000313" key="3">
    <source>
        <dbReference type="Proteomes" id="UP001367508"/>
    </source>
</evidence>
<accession>A0AAN9QEE3</accession>
<reference evidence="2 3" key="1">
    <citation type="submission" date="2024-01" db="EMBL/GenBank/DDBJ databases">
        <title>The genomes of 5 underutilized Papilionoideae crops provide insights into root nodulation and disease resistanc.</title>
        <authorList>
            <person name="Jiang F."/>
        </authorList>
    </citation>
    <scope>NUCLEOTIDE SEQUENCE [LARGE SCALE GENOMIC DNA]</scope>
    <source>
        <strain evidence="2">LVBAO_FW01</strain>
        <tissue evidence="2">Leaves</tissue>
    </source>
</reference>
<keyword evidence="1" id="KW-1133">Transmembrane helix</keyword>
<proteinExistence type="predicted"/>
<keyword evidence="3" id="KW-1185">Reference proteome</keyword>
<feature type="transmembrane region" description="Helical" evidence="1">
    <location>
        <begin position="21"/>
        <end position="46"/>
    </location>
</feature>
<gene>
    <name evidence="2" type="ORF">VNO77_22366</name>
</gene>
<sequence length="86" mass="9566">MMEGGRPSEASELGGYKYSTVAFRIGLSLCGLSLLCSLLFSSLLFFHHSPTPSQLQPQPLFVSLPFLTVTNNKSWKQSFNKINKIK</sequence>
<protein>
    <submittedName>
        <fullName evidence="2">Uncharacterized protein</fullName>
    </submittedName>
</protein>
<keyword evidence="1" id="KW-0812">Transmembrane</keyword>
<dbReference type="Proteomes" id="UP001367508">
    <property type="component" value="Unassembled WGS sequence"/>
</dbReference>
<organism evidence="2 3">
    <name type="scientific">Canavalia gladiata</name>
    <name type="common">Sword bean</name>
    <name type="synonym">Dolichos gladiatus</name>
    <dbReference type="NCBI Taxonomy" id="3824"/>
    <lineage>
        <taxon>Eukaryota</taxon>
        <taxon>Viridiplantae</taxon>
        <taxon>Streptophyta</taxon>
        <taxon>Embryophyta</taxon>
        <taxon>Tracheophyta</taxon>
        <taxon>Spermatophyta</taxon>
        <taxon>Magnoliopsida</taxon>
        <taxon>eudicotyledons</taxon>
        <taxon>Gunneridae</taxon>
        <taxon>Pentapetalae</taxon>
        <taxon>rosids</taxon>
        <taxon>fabids</taxon>
        <taxon>Fabales</taxon>
        <taxon>Fabaceae</taxon>
        <taxon>Papilionoideae</taxon>
        <taxon>50 kb inversion clade</taxon>
        <taxon>NPAAA clade</taxon>
        <taxon>indigoferoid/millettioid clade</taxon>
        <taxon>Phaseoleae</taxon>
        <taxon>Canavalia</taxon>
    </lineage>
</organism>
<evidence type="ECO:0000313" key="2">
    <source>
        <dbReference type="EMBL" id="KAK7328263.1"/>
    </source>
</evidence>
<dbReference type="AlphaFoldDB" id="A0AAN9QEE3"/>
<keyword evidence="1" id="KW-0472">Membrane</keyword>